<sequence length="38" mass="4116">MKISCCGIDPKPIVIQAAIYAKILLAFISGKNLKNQVL</sequence>
<dbReference type="EMBL" id="AFME02000257">
    <property type="protein sequence ID" value="EMG10428.1"/>
    <property type="molecule type" value="Genomic_DNA"/>
</dbReference>
<evidence type="ECO:0000313" key="1">
    <source>
        <dbReference type="EMBL" id="EMG10428.1"/>
    </source>
</evidence>
<evidence type="ECO:0000313" key="2">
    <source>
        <dbReference type="Proteomes" id="UP000011776"/>
    </source>
</evidence>
<organism evidence="1 2">
    <name type="scientific">Leptospira interrogans serovar Grippotyphosa str. LT2186</name>
    <dbReference type="NCBI Taxonomy" id="1001599"/>
    <lineage>
        <taxon>Bacteria</taxon>
        <taxon>Pseudomonadati</taxon>
        <taxon>Spirochaetota</taxon>
        <taxon>Spirochaetia</taxon>
        <taxon>Leptospirales</taxon>
        <taxon>Leptospiraceae</taxon>
        <taxon>Leptospira</taxon>
    </lineage>
</organism>
<dbReference type="Proteomes" id="UP000011776">
    <property type="component" value="Unassembled WGS sequence"/>
</dbReference>
<dbReference type="BioCyc" id="LINT1001599:G11K9-3532-MONOMER"/>
<proteinExistence type="predicted"/>
<protein>
    <submittedName>
        <fullName evidence="1">Uncharacterized protein</fullName>
    </submittedName>
</protein>
<accession>M3GUR1</accession>
<gene>
    <name evidence="1" type="ORF">LEP1GSC151_5431</name>
</gene>
<reference evidence="1 2" key="1">
    <citation type="submission" date="2013-02" db="EMBL/GenBank/DDBJ databases">
        <authorList>
            <person name="Harkins D.M."/>
            <person name="Durkin A.S."/>
            <person name="Brinkac L.M."/>
            <person name="Haft D.H."/>
            <person name="Selengut J.D."/>
            <person name="Sanka R."/>
            <person name="DePew J."/>
            <person name="Purushe J."/>
            <person name="Tulsiani S.M."/>
            <person name="Graham G.C."/>
            <person name="Burns M.-A."/>
            <person name="Dohnt M.F."/>
            <person name="Smythe L.D."/>
            <person name="McKay D.B."/>
            <person name="Craig S.B."/>
            <person name="Vinetz J.M."/>
            <person name="Sutton G.G."/>
            <person name="Nierman W.C."/>
            <person name="Fouts D.E."/>
        </authorList>
    </citation>
    <scope>NUCLEOTIDE SEQUENCE [LARGE SCALE GENOMIC DNA]</scope>
    <source>
        <strain evidence="1 2">LT2186</strain>
    </source>
</reference>
<comment type="caution">
    <text evidence="1">The sequence shown here is derived from an EMBL/GenBank/DDBJ whole genome shotgun (WGS) entry which is preliminary data.</text>
</comment>
<name>M3GUR1_LEPIR</name>
<dbReference type="AlphaFoldDB" id="M3GUR1"/>